<dbReference type="InterPro" id="IPR025665">
    <property type="entry name" value="Beta-barrel_OMP_2"/>
</dbReference>
<evidence type="ECO:0000256" key="2">
    <source>
        <dbReference type="ARBA" id="ARBA00023136"/>
    </source>
</evidence>
<dbReference type="RefSeq" id="WP_302571454.1">
    <property type="nucleotide sequence ID" value="NZ_CAUBDS010000009.1"/>
</dbReference>
<reference evidence="7" key="1">
    <citation type="journal article" date="2021" name="PeerJ">
        <title>Extensive microbial diversity within the chicken gut microbiome revealed by metagenomics and culture.</title>
        <authorList>
            <person name="Gilroy R."/>
            <person name="Ravi A."/>
            <person name="Getino M."/>
            <person name="Pursley I."/>
            <person name="Horton D.L."/>
            <person name="Alikhan N.F."/>
            <person name="Baker D."/>
            <person name="Gharbi K."/>
            <person name="Hall N."/>
            <person name="Watson M."/>
            <person name="Adriaenssens E.M."/>
            <person name="Foster-Nyarko E."/>
            <person name="Jarju S."/>
            <person name="Secka A."/>
            <person name="Antonio M."/>
            <person name="Oren A."/>
            <person name="Chaudhuri R.R."/>
            <person name="La Ragione R."/>
            <person name="Hildebrand F."/>
            <person name="Pallen M.J."/>
        </authorList>
    </citation>
    <scope>NUCLEOTIDE SEQUENCE</scope>
    <source>
        <strain evidence="7">CHK165-8395</strain>
    </source>
</reference>
<comment type="caution">
    <text evidence="7">The sequence shown here is derived from an EMBL/GenBank/DDBJ whole genome shotgun (WGS) entry which is preliminary data.</text>
</comment>
<dbReference type="Pfam" id="PF13568">
    <property type="entry name" value="OMP_b-brl_2"/>
    <property type="match status" value="1"/>
</dbReference>
<gene>
    <name evidence="7" type="ORF">K8U81_05580</name>
</gene>
<dbReference type="PANTHER" id="PTHR30329">
    <property type="entry name" value="STATOR ELEMENT OF FLAGELLAR MOTOR COMPLEX"/>
    <property type="match status" value="1"/>
</dbReference>
<dbReference type="CDD" id="cd07185">
    <property type="entry name" value="OmpA_C-like"/>
    <property type="match status" value="1"/>
</dbReference>
<dbReference type="PRINTS" id="PR01021">
    <property type="entry name" value="OMPADOMAIN"/>
</dbReference>
<name>A0A921FDG9_9BACT</name>
<keyword evidence="2 4" id="KW-0472">Membrane</keyword>
<sequence>MRKKILLTIALCSLYGIGVAQQSDDTTDRIRVGAKGGIGISNMKYSNLDQYNKNGIIGGIGGIFAEFDLGFYRRFSIRPELMFAKRGSKVDGIYNGTAFNYQLNAQYTDIRIPVIYNFNDPDKINPYIYVAPIFSFTRGGEINYTETSGSDIYAYPAMALSDANFSKFNFSGAAGVGVRFPIPVTDSKKLYLALEANYQYGFTDTYGKKEKNGEAIAVNRRAYDITGSRKNQGFEITASVSIPLSIFKKPKKESQPQSEYVYIPTPVVTPEPAPVVQEKPCYTLDEILQLIAENKSIKGKTICAIDIINFEFDKSTLTKQSHEYLDKIAILMKQNGYRVEIKGHTDGIGTAEYNMKLSERRAKAVYEYLIQQGVSPQKLSYSYYGMTKPIATNKTSEGRRINRRVEFDIID</sequence>
<dbReference type="PANTHER" id="PTHR30329:SF21">
    <property type="entry name" value="LIPOPROTEIN YIAD-RELATED"/>
    <property type="match status" value="1"/>
</dbReference>
<evidence type="ECO:0000256" key="4">
    <source>
        <dbReference type="PROSITE-ProRule" id="PRU00473"/>
    </source>
</evidence>
<reference evidence="7" key="2">
    <citation type="submission" date="2021-09" db="EMBL/GenBank/DDBJ databases">
        <authorList>
            <person name="Gilroy R."/>
        </authorList>
    </citation>
    <scope>NUCLEOTIDE SEQUENCE</scope>
    <source>
        <strain evidence="7">CHK165-8395</strain>
    </source>
</reference>
<organism evidence="7 8">
    <name type="scientific">Phocaeicola coprocola</name>
    <dbReference type="NCBI Taxonomy" id="310298"/>
    <lineage>
        <taxon>Bacteria</taxon>
        <taxon>Pseudomonadati</taxon>
        <taxon>Bacteroidota</taxon>
        <taxon>Bacteroidia</taxon>
        <taxon>Bacteroidales</taxon>
        <taxon>Bacteroidaceae</taxon>
        <taxon>Phocaeicola</taxon>
    </lineage>
</organism>
<evidence type="ECO:0000313" key="7">
    <source>
        <dbReference type="EMBL" id="HJF07648.1"/>
    </source>
</evidence>
<evidence type="ECO:0000256" key="5">
    <source>
        <dbReference type="SAM" id="SignalP"/>
    </source>
</evidence>
<dbReference type="Pfam" id="PF00691">
    <property type="entry name" value="OmpA"/>
    <property type="match status" value="1"/>
</dbReference>
<dbReference type="SUPFAM" id="SSF103088">
    <property type="entry name" value="OmpA-like"/>
    <property type="match status" value="1"/>
</dbReference>
<dbReference type="GO" id="GO:0009279">
    <property type="term" value="C:cell outer membrane"/>
    <property type="evidence" value="ECO:0007669"/>
    <property type="project" value="UniProtKB-SubCell"/>
</dbReference>
<protein>
    <submittedName>
        <fullName evidence="7">OmpA family protein</fullName>
    </submittedName>
</protein>
<evidence type="ECO:0000256" key="1">
    <source>
        <dbReference type="ARBA" id="ARBA00004442"/>
    </source>
</evidence>
<dbReference type="InterPro" id="IPR006665">
    <property type="entry name" value="OmpA-like"/>
</dbReference>
<feature type="signal peptide" evidence="5">
    <location>
        <begin position="1"/>
        <end position="22"/>
    </location>
</feature>
<accession>A0A921FDG9</accession>
<feature type="chain" id="PRO_5037783931" evidence="5">
    <location>
        <begin position="23"/>
        <end position="411"/>
    </location>
</feature>
<dbReference type="PROSITE" id="PS51123">
    <property type="entry name" value="OMPA_2"/>
    <property type="match status" value="1"/>
</dbReference>
<keyword evidence="5" id="KW-0732">Signal</keyword>
<dbReference type="AlphaFoldDB" id="A0A921FDG9"/>
<dbReference type="InterPro" id="IPR050330">
    <property type="entry name" value="Bact_OuterMem_StrucFunc"/>
</dbReference>
<feature type="domain" description="OmpA-like" evidence="6">
    <location>
        <begin position="297"/>
        <end position="411"/>
    </location>
</feature>
<proteinExistence type="predicted"/>
<evidence type="ECO:0000313" key="8">
    <source>
        <dbReference type="Proteomes" id="UP000718012"/>
    </source>
</evidence>
<keyword evidence="3" id="KW-0998">Cell outer membrane</keyword>
<dbReference type="EMBL" id="DYXD01000123">
    <property type="protein sequence ID" value="HJF07648.1"/>
    <property type="molecule type" value="Genomic_DNA"/>
</dbReference>
<dbReference type="InterPro" id="IPR036737">
    <property type="entry name" value="OmpA-like_sf"/>
</dbReference>
<dbReference type="InterPro" id="IPR006664">
    <property type="entry name" value="OMP_bac"/>
</dbReference>
<evidence type="ECO:0000256" key="3">
    <source>
        <dbReference type="ARBA" id="ARBA00023237"/>
    </source>
</evidence>
<dbReference type="Gene3D" id="3.30.1330.60">
    <property type="entry name" value="OmpA-like domain"/>
    <property type="match status" value="1"/>
</dbReference>
<comment type="subcellular location">
    <subcellularLocation>
        <location evidence="1">Cell outer membrane</location>
    </subcellularLocation>
</comment>
<dbReference type="Proteomes" id="UP000718012">
    <property type="component" value="Unassembled WGS sequence"/>
</dbReference>
<evidence type="ECO:0000259" key="6">
    <source>
        <dbReference type="PROSITE" id="PS51123"/>
    </source>
</evidence>